<accession>A0A3Q3QMG8</accession>
<keyword evidence="2" id="KW-1185">Reference proteome</keyword>
<dbReference type="AlphaFoldDB" id="A0A3Q3QMG8"/>
<evidence type="ECO:0000313" key="1">
    <source>
        <dbReference type="Ensembl" id="ENSMALP00000015821.1"/>
    </source>
</evidence>
<proteinExistence type="predicted"/>
<name>A0A3Q3QMG8_MONAL</name>
<reference evidence="1" key="2">
    <citation type="submission" date="2025-09" db="UniProtKB">
        <authorList>
            <consortium name="Ensembl"/>
        </authorList>
    </citation>
    <scope>IDENTIFICATION</scope>
</reference>
<reference evidence="1" key="1">
    <citation type="submission" date="2025-08" db="UniProtKB">
        <authorList>
            <consortium name="Ensembl"/>
        </authorList>
    </citation>
    <scope>IDENTIFICATION</scope>
</reference>
<protein>
    <submittedName>
        <fullName evidence="1">Uncharacterized protein</fullName>
    </submittedName>
</protein>
<dbReference type="Proteomes" id="UP000261600">
    <property type="component" value="Unplaced"/>
</dbReference>
<organism evidence="1 2">
    <name type="scientific">Monopterus albus</name>
    <name type="common">Swamp eel</name>
    <dbReference type="NCBI Taxonomy" id="43700"/>
    <lineage>
        <taxon>Eukaryota</taxon>
        <taxon>Metazoa</taxon>
        <taxon>Chordata</taxon>
        <taxon>Craniata</taxon>
        <taxon>Vertebrata</taxon>
        <taxon>Euteleostomi</taxon>
        <taxon>Actinopterygii</taxon>
        <taxon>Neopterygii</taxon>
        <taxon>Teleostei</taxon>
        <taxon>Neoteleostei</taxon>
        <taxon>Acanthomorphata</taxon>
        <taxon>Anabantaria</taxon>
        <taxon>Synbranchiformes</taxon>
        <taxon>Synbranchidae</taxon>
        <taxon>Monopterus</taxon>
    </lineage>
</organism>
<evidence type="ECO:0000313" key="2">
    <source>
        <dbReference type="Proteomes" id="UP000261600"/>
    </source>
</evidence>
<dbReference type="Ensembl" id="ENSMALT00000016136.1">
    <property type="protein sequence ID" value="ENSMALP00000015821.1"/>
    <property type="gene ID" value="ENSMALG00000011103.1"/>
</dbReference>
<sequence>MTIKASYLILSYLILKELFQNEILSKAQSKSTEQWFKNNKVNVLSWPSQSREAVHACHEEWAKITPERIQTLLKEVPKELGGG</sequence>